<keyword evidence="3" id="KW-1185">Reference proteome</keyword>
<proteinExistence type="predicted"/>
<evidence type="ECO:0000313" key="2">
    <source>
        <dbReference type="EMBL" id="MDH8678247.1"/>
    </source>
</evidence>
<dbReference type="CDD" id="cd07043">
    <property type="entry name" value="STAS_anti-anti-sigma_factors"/>
    <property type="match status" value="1"/>
</dbReference>
<dbReference type="PROSITE" id="PS50801">
    <property type="entry name" value="STAS"/>
    <property type="match status" value="1"/>
</dbReference>
<accession>A0ABT6NCT9</accession>
<dbReference type="RefSeq" id="WP_281094088.1">
    <property type="nucleotide sequence ID" value="NZ_JARYZI010000005.1"/>
</dbReference>
<reference evidence="2 3" key="1">
    <citation type="submission" date="2023-04" db="EMBL/GenBank/DDBJ databases">
        <title>Fusibacter bizertensis strain WBS, isolated from littoral bottom sediments of the Arctic seas - biochemical and genomic analysis.</title>
        <authorList>
            <person name="Brioukhanov A.L."/>
        </authorList>
    </citation>
    <scope>NUCLEOTIDE SEQUENCE [LARGE SCALE GENOMIC DNA]</scope>
    <source>
        <strain evidence="2 3">WBS</strain>
    </source>
</reference>
<dbReference type="Pfam" id="PF01740">
    <property type="entry name" value="STAS"/>
    <property type="match status" value="1"/>
</dbReference>
<evidence type="ECO:0000313" key="3">
    <source>
        <dbReference type="Proteomes" id="UP001158045"/>
    </source>
</evidence>
<dbReference type="Proteomes" id="UP001158045">
    <property type="component" value="Unassembled WGS sequence"/>
</dbReference>
<dbReference type="Gene3D" id="3.30.750.24">
    <property type="entry name" value="STAS domain"/>
    <property type="match status" value="1"/>
</dbReference>
<dbReference type="InterPro" id="IPR036513">
    <property type="entry name" value="STAS_dom_sf"/>
</dbReference>
<gene>
    <name evidence="2" type="ORF">QE109_08815</name>
</gene>
<name>A0ABT6NCT9_9FIRM</name>
<dbReference type="EMBL" id="JARYZI010000005">
    <property type="protein sequence ID" value="MDH8678247.1"/>
    <property type="molecule type" value="Genomic_DNA"/>
</dbReference>
<feature type="domain" description="STAS" evidence="1">
    <location>
        <begin position="18"/>
        <end position="101"/>
    </location>
</feature>
<organism evidence="2 3">
    <name type="scientific">Fusibacter bizertensis</name>
    <dbReference type="NCBI Taxonomy" id="1488331"/>
    <lineage>
        <taxon>Bacteria</taxon>
        <taxon>Bacillati</taxon>
        <taxon>Bacillota</taxon>
        <taxon>Clostridia</taxon>
        <taxon>Eubacteriales</taxon>
        <taxon>Eubacteriales Family XII. Incertae Sedis</taxon>
        <taxon>Fusibacter</taxon>
    </lineage>
</organism>
<dbReference type="InterPro" id="IPR002645">
    <property type="entry name" value="STAS_dom"/>
</dbReference>
<sequence>MEEQLLGSCLRLILVDGLTANNVSKFNDKLEAIFSSDISFSEIVLDLASTKNIDSVGVTFVIGLYKKAEDFDKKFSVSGASEDILSLFKLMKLDQFFDICD</sequence>
<comment type="caution">
    <text evidence="2">The sequence shown here is derived from an EMBL/GenBank/DDBJ whole genome shotgun (WGS) entry which is preliminary data.</text>
</comment>
<evidence type="ECO:0000259" key="1">
    <source>
        <dbReference type="PROSITE" id="PS50801"/>
    </source>
</evidence>
<dbReference type="SUPFAM" id="SSF52091">
    <property type="entry name" value="SpoIIaa-like"/>
    <property type="match status" value="1"/>
</dbReference>
<protein>
    <submittedName>
        <fullName evidence="2">STAS domain-containing protein</fullName>
    </submittedName>
</protein>